<dbReference type="Proteomes" id="UP000016932">
    <property type="component" value="Unassembled WGS sequence"/>
</dbReference>
<keyword evidence="3" id="KW-1185">Reference proteome</keyword>
<feature type="region of interest" description="Disordered" evidence="1">
    <location>
        <begin position="19"/>
        <end position="119"/>
    </location>
</feature>
<organism evidence="2 3">
    <name type="scientific">Pseudocercospora fijiensis (strain CIRAD86)</name>
    <name type="common">Black leaf streak disease fungus</name>
    <name type="synonym">Mycosphaerella fijiensis</name>
    <dbReference type="NCBI Taxonomy" id="383855"/>
    <lineage>
        <taxon>Eukaryota</taxon>
        <taxon>Fungi</taxon>
        <taxon>Dikarya</taxon>
        <taxon>Ascomycota</taxon>
        <taxon>Pezizomycotina</taxon>
        <taxon>Dothideomycetes</taxon>
        <taxon>Dothideomycetidae</taxon>
        <taxon>Mycosphaerellales</taxon>
        <taxon>Mycosphaerellaceae</taxon>
        <taxon>Pseudocercospora</taxon>
    </lineage>
</organism>
<feature type="compositionally biased region" description="Low complexity" evidence="1">
    <location>
        <begin position="87"/>
        <end position="102"/>
    </location>
</feature>
<name>M2YGU8_PSEFD</name>
<dbReference type="VEuPathDB" id="FungiDB:MYCFIDRAFT_200817"/>
<protein>
    <submittedName>
        <fullName evidence="2">Uncharacterized protein</fullName>
    </submittedName>
</protein>
<dbReference type="EMBL" id="KB446571">
    <property type="protein sequence ID" value="EME77040.1"/>
    <property type="molecule type" value="Genomic_DNA"/>
</dbReference>
<accession>M2YGU8</accession>
<proteinExistence type="predicted"/>
<gene>
    <name evidence="2" type="ORF">MYCFIDRAFT_200817</name>
</gene>
<reference evidence="2 3" key="1">
    <citation type="journal article" date="2012" name="PLoS Pathog.">
        <title>Diverse lifestyles and strategies of plant pathogenesis encoded in the genomes of eighteen Dothideomycetes fungi.</title>
        <authorList>
            <person name="Ohm R.A."/>
            <person name="Feau N."/>
            <person name="Henrissat B."/>
            <person name="Schoch C.L."/>
            <person name="Horwitz B.A."/>
            <person name="Barry K.W."/>
            <person name="Condon B.J."/>
            <person name="Copeland A.C."/>
            <person name="Dhillon B."/>
            <person name="Glaser F."/>
            <person name="Hesse C.N."/>
            <person name="Kosti I."/>
            <person name="LaButti K."/>
            <person name="Lindquist E.A."/>
            <person name="Lucas S."/>
            <person name="Salamov A.A."/>
            <person name="Bradshaw R.E."/>
            <person name="Ciuffetti L."/>
            <person name="Hamelin R.C."/>
            <person name="Kema G.H.J."/>
            <person name="Lawrence C."/>
            <person name="Scott J.A."/>
            <person name="Spatafora J.W."/>
            <person name="Turgeon B.G."/>
            <person name="de Wit P.J.G.M."/>
            <person name="Zhong S."/>
            <person name="Goodwin S.B."/>
            <person name="Grigoriev I.V."/>
        </authorList>
    </citation>
    <scope>NUCLEOTIDE SEQUENCE [LARGE SCALE GENOMIC DNA]</scope>
    <source>
        <strain evidence="2 3">CIRAD86</strain>
    </source>
</reference>
<evidence type="ECO:0000313" key="3">
    <source>
        <dbReference type="Proteomes" id="UP000016932"/>
    </source>
</evidence>
<dbReference type="RefSeq" id="XP_007932365.1">
    <property type="nucleotide sequence ID" value="XM_007934174.1"/>
</dbReference>
<dbReference type="GeneID" id="19335900"/>
<sequence length="141" mass="15021">MHTKLREAERKRTRALKELADALATLSPDSASPANSANEEDDFQASGELPRLSGRKEEDVQASASSRELLRSAKSVSDRKEEEDIQAPAPSSSSSSALPRSAKLMSGQIPPPPPATSATENLLSSALAELDVLSPEENPKK</sequence>
<feature type="compositionally biased region" description="Basic and acidic residues" evidence="1">
    <location>
        <begin position="68"/>
        <end position="82"/>
    </location>
</feature>
<dbReference type="KEGG" id="pfj:MYCFIDRAFT_200817"/>
<evidence type="ECO:0000256" key="1">
    <source>
        <dbReference type="SAM" id="MobiDB-lite"/>
    </source>
</evidence>
<dbReference type="AlphaFoldDB" id="M2YGU8"/>
<dbReference type="HOGENOM" id="CLU_1826113_0_0_1"/>
<feature type="compositionally biased region" description="Low complexity" evidence="1">
    <location>
        <begin position="27"/>
        <end position="37"/>
    </location>
</feature>
<evidence type="ECO:0000313" key="2">
    <source>
        <dbReference type="EMBL" id="EME77040.1"/>
    </source>
</evidence>